<evidence type="ECO:0000313" key="1">
    <source>
        <dbReference type="EMBL" id="KAI8045369.1"/>
    </source>
</evidence>
<evidence type="ECO:0000313" key="2">
    <source>
        <dbReference type="Proteomes" id="UP001059596"/>
    </source>
</evidence>
<proteinExistence type="predicted"/>
<name>A0A9P9YYC3_9MUSC</name>
<sequence>MTLWAHSCCKGSPELKLAQVEARSRSRSWSQQATVEQAMAIKQCQKAFSRQMNVTRRPKDELNYMRINELVE</sequence>
<reference evidence="1" key="1">
    <citation type="journal article" date="2023" name="Genome Biol. Evol.">
        <title>Long-read-based Genome Assembly of Drosophila gunungcola Reveals Fewer Chemosensory Genes in Flower-breeding Species.</title>
        <authorList>
            <person name="Negi A."/>
            <person name="Liao B.Y."/>
            <person name="Yeh S.D."/>
        </authorList>
    </citation>
    <scope>NUCLEOTIDE SEQUENCE</scope>
    <source>
        <strain evidence="1">Sukarami</strain>
    </source>
</reference>
<comment type="caution">
    <text evidence="1">The sequence shown here is derived from an EMBL/GenBank/DDBJ whole genome shotgun (WGS) entry which is preliminary data.</text>
</comment>
<keyword evidence="2" id="KW-1185">Reference proteome</keyword>
<accession>A0A9P9YYC3</accession>
<gene>
    <name evidence="1" type="ORF">M5D96_001549</name>
</gene>
<dbReference type="AlphaFoldDB" id="A0A9P9YYC3"/>
<dbReference type="EMBL" id="JAMKOV010000001">
    <property type="protein sequence ID" value="KAI8045369.1"/>
    <property type="molecule type" value="Genomic_DNA"/>
</dbReference>
<dbReference type="Proteomes" id="UP001059596">
    <property type="component" value="Chromosome 3R"/>
</dbReference>
<protein>
    <submittedName>
        <fullName evidence="1">Uncharacterized protein</fullName>
    </submittedName>
</protein>
<organism evidence="1 2">
    <name type="scientific">Drosophila gunungcola</name>
    <name type="common">fruit fly</name>
    <dbReference type="NCBI Taxonomy" id="103775"/>
    <lineage>
        <taxon>Eukaryota</taxon>
        <taxon>Metazoa</taxon>
        <taxon>Ecdysozoa</taxon>
        <taxon>Arthropoda</taxon>
        <taxon>Hexapoda</taxon>
        <taxon>Insecta</taxon>
        <taxon>Pterygota</taxon>
        <taxon>Neoptera</taxon>
        <taxon>Endopterygota</taxon>
        <taxon>Diptera</taxon>
        <taxon>Brachycera</taxon>
        <taxon>Muscomorpha</taxon>
        <taxon>Ephydroidea</taxon>
        <taxon>Drosophilidae</taxon>
        <taxon>Drosophila</taxon>
        <taxon>Sophophora</taxon>
    </lineage>
</organism>